<gene>
    <name evidence="2" type="ORF">M9Y10_022760</name>
</gene>
<dbReference type="EMBL" id="JAPFFF010000003">
    <property type="protein sequence ID" value="KAK8894325.1"/>
    <property type="molecule type" value="Genomic_DNA"/>
</dbReference>
<evidence type="ECO:0000256" key="1">
    <source>
        <dbReference type="SAM" id="MobiDB-lite"/>
    </source>
</evidence>
<feature type="compositionally biased region" description="Low complexity" evidence="1">
    <location>
        <begin position="79"/>
        <end position="94"/>
    </location>
</feature>
<dbReference type="Proteomes" id="UP001470230">
    <property type="component" value="Unassembled WGS sequence"/>
</dbReference>
<accession>A0ABR2KT87</accession>
<evidence type="ECO:0000313" key="3">
    <source>
        <dbReference type="Proteomes" id="UP001470230"/>
    </source>
</evidence>
<feature type="compositionally biased region" description="Basic and acidic residues" evidence="1">
    <location>
        <begin position="61"/>
        <end position="70"/>
    </location>
</feature>
<sequence length="302" mass="34683">MDMKAFHPSVPIAPPSSPKLPNLINPARRIQLKLHNKPKEHQESNEEDDFSIFMPSDSEFDSDHLHENYERNSQPKVHLPSSKPQKPSSFSLSSLSLNSPNLMSSLSPPSSPLRSSFSADDHAFHNELEIFRNKKDKIDTIDIDKESDDISLFLKAGLHPPTPMIRPPTRDSPVRSFLRLLISSKLFHITQLKQKENKKLPLVTVPKKLPPFSPEQIETCYLIADFVNDLNKETDLSQFFYEMYLDVIEYAFQEEDHILEGLEFPFEIVQDEYDINEEEQVKCVLSLADNLLCLQLNNILSL</sequence>
<feature type="region of interest" description="Disordered" evidence="1">
    <location>
        <begin position="1"/>
        <end position="94"/>
    </location>
</feature>
<protein>
    <submittedName>
        <fullName evidence="2">Uncharacterized protein</fullName>
    </submittedName>
</protein>
<evidence type="ECO:0000313" key="2">
    <source>
        <dbReference type="EMBL" id="KAK8894325.1"/>
    </source>
</evidence>
<name>A0ABR2KT87_9EUKA</name>
<organism evidence="2 3">
    <name type="scientific">Tritrichomonas musculus</name>
    <dbReference type="NCBI Taxonomy" id="1915356"/>
    <lineage>
        <taxon>Eukaryota</taxon>
        <taxon>Metamonada</taxon>
        <taxon>Parabasalia</taxon>
        <taxon>Tritrichomonadida</taxon>
        <taxon>Tritrichomonadidae</taxon>
        <taxon>Tritrichomonas</taxon>
    </lineage>
</organism>
<comment type="caution">
    <text evidence="2">The sequence shown here is derived from an EMBL/GenBank/DDBJ whole genome shotgun (WGS) entry which is preliminary data.</text>
</comment>
<keyword evidence="3" id="KW-1185">Reference proteome</keyword>
<reference evidence="2 3" key="1">
    <citation type="submission" date="2024-04" db="EMBL/GenBank/DDBJ databases">
        <title>Tritrichomonas musculus Genome.</title>
        <authorList>
            <person name="Alves-Ferreira E."/>
            <person name="Grigg M."/>
            <person name="Lorenzi H."/>
            <person name="Galac M."/>
        </authorList>
    </citation>
    <scope>NUCLEOTIDE SEQUENCE [LARGE SCALE GENOMIC DNA]</scope>
    <source>
        <strain evidence="2 3">EAF2021</strain>
    </source>
</reference>
<proteinExistence type="predicted"/>